<gene>
    <name evidence="1" type="ORF">CROQUDRAFT_561929</name>
</gene>
<proteinExistence type="predicted"/>
<dbReference type="Proteomes" id="UP000886653">
    <property type="component" value="Unassembled WGS sequence"/>
</dbReference>
<protein>
    <submittedName>
        <fullName evidence="1">Uncharacterized protein</fullName>
    </submittedName>
</protein>
<organism evidence="1 2">
    <name type="scientific">Cronartium quercuum f. sp. fusiforme G11</name>
    <dbReference type="NCBI Taxonomy" id="708437"/>
    <lineage>
        <taxon>Eukaryota</taxon>
        <taxon>Fungi</taxon>
        <taxon>Dikarya</taxon>
        <taxon>Basidiomycota</taxon>
        <taxon>Pucciniomycotina</taxon>
        <taxon>Pucciniomycetes</taxon>
        <taxon>Pucciniales</taxon>
        <taxon>Coleosporiaceae</taxon>
        <taxon>Cronartium</taxon>
    </lineage>
</organism>
<name>A0A9P6TBF4_9BASI</name>
<evidence type="ECO:0000313" key="1">
    <source>
        <dbReference type="EMBL" id="KAG0145644.1"/>
    </source>
</evidence>
<comment type="caution">
    <text evidence="1">The sequence shown here is derived from an EMBL/GenBank/DDBJ whole genome shotgun (WGS) entry which is preliminary data.</text>
</comment>
<dbReference type="EMBL" id="MU167273">
    <property type="protein sequence ID" value="KAG0145644.1"/>
    <property type="molecule type" value="Genomic_DNA"/>
</dbReference>
<keyword evidence="2" id="KW-1185">Reference proteome</keyword>
<sequence>MVYVFYPVAIKVLAVKYILEGLSYNEVCTCLRCSISKDSLITQQFIMGLRSATSVLTMVSGFKNCVCSVKISIKLIEIFPVYRCQTGVPSSILSRTEPN</sequence>
<dbReference type="AlphaFoldDB" id="A0A9P6TBF4"/>
<reference evidence="1" key="1">
    <citation type="submission" date="2013-11" db="EMBL/GenBank/DDBJ databases">
        <title>Genome sequence of the fusiform rust pathogen reveals effectors for host alternation and coevolution with pine.</title>
        <authorList>
            <consortium name="DOE Joint Genome Institute"/>
            <person name="Smith K."/>
            <person name="Pendleton A."/>
            <person name="Kubisiak T."/>
            <person name="Anderson C."/>
            <person name="Salamov A."/>
            <person name="Aerts A."/>
            <person name="Riley R."/>
            <person name="Clum A."/>
            <person name="Lindquist E."/>
            <person name="Ence D."/>
            <person name="Campbell M."/>
            <person name="Kronenberg Z."/>
            <person name="Feau N."/>
            <person name="Dhillon B."/>
            <person name="Hamelin R."/>
            <person name="Burleigh J."/>
            <person name="Smith J."/>
            <person name="Yandell M."/>
            <person name="Nelson C."/>
            <person name="Grigoriev I."/>
            <person name="Davis J."/>
        </authorList>
    </citation>
    <scope>NUCLEOTIDE SEQUENCE</scope>
    <source>
        <strain evidence="1">G11</strain>
    </source>
</reference>
<evidence type="ECO:0000313" key="2">
    <source>
        <dbReference type="Proteomes" id="UP000886653"/>
    </source>
</evidence>
<accession>A0A9P6TBF4</accession>